<keyword evidence="1" id="KW-0472">Membrane</keyword>
<dbReference type="GO" id="GO:0046872">
    <property type="term" value="F:metal ion binding"/>
    <property type="evidence" value="ECO:0007669"/>
    <property type="project" value="InterPro"/>
</dbReference>
<organism evidence="2 3">
    <name type="scientific">Actinoplanes derwentensis</name>
    <dbReference type="NCBI Taxonomy" id="113562"/>
    <lineage>
        <taxon>Bacteria</taxon>
        <taxon>Bacillati</taxon>
        <taxon>Actinomycetota</taxon>
        <taxon>Actinomycetes</taxon>
        <taxon>Micromonosporales</taxon>
        <taxon>Micromonosporaceae</taxon>
        <taxon>Actinoplanes</taxon>
    </lineage>
</organism>
<gene>
    <name evidence="2" type="ORF">SAMN04489716_0583</name>
</gene>
<evidence type="ECO:0000313" key="2">
    <source>
        <dbReference type="EMBL" id="SDS34825.1"/>
    </source>
</evidence>
<feature type="transmembrane region" description="Helical" evidence="1">
    <location>
        <begin position="483"/>
        <end position="501"/>
    </location>
</feature>
<keyword evidence="1" id="KW-0812">Transmembrane</keyword>
<keyword evidence="3" id="KW-1185">Reference proteome</keyword>
<dbReference type="EMBL" id="LT629758">
    <property type="protein sequence ID" value="SDS34825.1"/>
    <property type="molecule type" value="Genomic_DNA"/>
</dbReference>
<keyword evidence="2" id="KW-0645">Protease</keyword>
<dbReference type="SUPFAM" id="SSF63411">
    <property type="entry name" value="LuxS/MPP-like metallohydrolase"/>
    <property type="match status" value="2"/>
</dbReference>
<dbReference type="STRING" id="113562.SAMN04489716_0583"/>
<evidence type="ECO:0000313" key="3">
    <source>
        <dbReference type="Proteomes" id="UP000198688"/>
    </source>
</evidence>
<sequence>MIHQFEVDGVPAIFSPSTGPTRAGLVFRVGFADETLPRAGITHLLEHLALHRIGREYHSNGTTTVEHTSFHMQGSNGDVVAFLTGVCAALTDLPMDRMPVEKDLLRAEAARRRPSVYERMALWRHGAVDYGVSGYPETGLAAITENDLREWAARYFTRDNAVLWVTGPAVPEGLRLALPAGQRRPCPQPSSALPVTPAWFGGTGDAVAWSTVVPHSPAAEVFADLLERSMFRDLRTVGGISYTAATSMQRMGPNTMILGYADAVPDSHQAVLGGMIDVLAAFGAGRIDRGDLALSIRPDIEEDLPEQALNVLAGRPVQSAEQRAAQIAAVTADDIVAVARTAYAAGLLMVPDGTSAQWAGYVTAPLWSEETVSGTAYPARTRRKARLIVAPDGVSLVAGEQPITVRFAACALYRAWPDGARQLIGHDAIAVHIEPELFRNGVKAIAELDARVPAGLRVDEPPRSPEAVPVVRLRDRLPRFERFHLMVALLIAYVITVTGLVLWQEKYYIQLIMHVTFAALAFRNLRNRRAQTQRRST</sequence>
<keyword evidence="1" id="KW-1133">Transmembrane helix</keyword>
<evidence type="ECO:0000256" key="1">
    <source>
        <dbReference type="SAM" id="Phobius"/>
    </source>
</evidence>
<dbReference type="Proteomes" id="UP000198688">
    <property type="component" value="Chromosome I"/>
</dbReference>
<dbReference type="Gene3D" id="3.30.830.10">
    <property type="entry name" value="Metalloenzyme, LuxS/M16 peptidase-like"/>
    <property type="match status" value="2"/>
</dbReference>
<dbReference type="AlphaFoldDB" id="A0A1H1RGK9"/>
<name>A0A1H1RGK9_9ACTN</name>
<dbReference type="InterPro" id="IPR011249">
    <property type="entry name" value="Metalloenz_LuxS/M16"/>
</dbReference>
<dbReference type="RefSeq" id="WP_197686107.1">
    <property type="nucleotide sequence ID" value="NZ_BOMJ01000081.1"/>
</dbReference>
<keyword evidence="2" id="KW-0378">Hydrolase</keyword>
<proteinExistence type="predicted"/>
<protein>
    <submittedName>
        <fullName evidence="2">Zinc protease</fullName>
    </submittedName>
</protein>
<accession>A0A1H1RGK9</accession>
<dbReference type="GO" id="GO:0008233">
    <property type="term" value="F:peptidase activity"/>
    <property type="evidence" value="ECO:0007669"/>
    <property type="project" value="UniProtKB-KW"/>
</dbReference>
<dbReference type="GO" id="GO:0006508">
    <property type="term" value="P:proteolysis"/>
    <property type="evidence" value="ECO:0007669"/>
    <property type="project" value="UniProtKB-KW"/>
</dbReference>
<reference evidence="2 3" key="1">
    <citation type="submission" date="2016-10" db="EMBL/GenBank/DDBJ databases">
        <authorList>
            <person name="de Groot N.N."/>
        </authorList>
    </citation>
    <scope>NUCLEOTIDE SEQUENCE [LARGE SCALE GENOMIC DNA]</scope>
    <source>
        <strain evidence="2 3">DSM 43941</strain>
    </source>
</reference>